<dbReference type="RefSeq" id="WP_156655526.1">
    <property type="nucleotide sequence ID" value="NZ_AYYN01000018.1"/>
</dbReference>
<comment type="caution">
    <text evidence="2">The sequence shown here is derived from an EMBL/GenBank/DDBJ whole genome shotgun (WGS) entry which is preliminary data.</text>
</comment>
<gene>
    <name evidence="2" type="ORF">FC48_GL000657</name>
</gene>
<accession>A0A0R2BIJ8</accession>
<dbReference type="AlphaFoldDB" id="A0A0R2BIJ8"/>
<proteinExistence type="predicted"/>
<organism evidence="2 3">
    <name type="scientific">Ligilactobacillus murinus DSM 20452 = NBRC 14221</name>
    <dbReference type="NCBI Taxonomy" id="1423772"/>
    <lineage>
        <taxon>Bacteria</taxon>
        <taxon>Bacillati</taxon>
        <taxon>Bacillota</taxon>
        <taxon>Bacilli</taxon>
        <taxon>Lactobacillales</taxon>
        <taxon>Lactobacillaceae</taxon>
        <taxon>Ligilactobacillus</taxon>
    </lineage>
</organism>
<protein>
    <submittedName>
        <fullName evidence="2">Uncharacterized protein</fullName>
    </submittedName>
</protein>
<keyword evidence="1" id="KW-0472">Membrane</keyword>
<reference evidence="2 3" key="1">
    <citation type="journal article" date="2015" name="Genome Announc.">
        <title>Expanding the biotechnology potential of lactobacilli through comparative genomics of 213 strains and associated genera.</title>
        <authorList>
            <person name="Sun Z."/>
            <person name="Harris H.M."/>
            <person name="McCann A."/>
            <person name="Guo C."/>
            <person name="Argimon S."/>
            <person name="Zhang W."/>
            <person name="Yang X."/>
            <person name="Jeffery I.B."/>
            <person name="Cooney J.C."/>
            <person name="Kagawa T.F."/>
            <person name="Liu W."/>
            <person name="Song Y."/>
            <person name="Salvetti E."/>
            <person name="Wrobel A."/>
            <person name="Rasinkangas P."/>
            <person name="Parkhill J."/>
            <person name="Rea M.C."/>
            <person name="O'Sullivan O."/>
            <person name="Ritari J."/>
            <person name="Douillard F.P."/>
            <person name="Paul Ross R."/>
            <person name="Yang R."/>
            <person name="Briner A.E."/>
            <person name="Felis G.E."/>
            <person name="de Vos W.M."/>
            <person name="Barrangou R."/>
            <person name="Klaenhammer T.R."/>
            <person name="Caufield P.W."/>
            <person name="Cui Y."/>
            <person name="Zhang H."/>
            <person name="O'Toole P.W."/>
        </authorList>
    </citation>
    <scope>NUCLEOTIDE SEQUENCE [LARGE SCALE GENOMIC DNA]</scope>
    <source>
        <strain evidence="2 3">DSM 20452</strain>
    </source>
</reference>
<feature type="transmembrane region" description="Helical" evidence="1">
    <location>
        <begin position="29"/>
        <end position="46"/>
    </location>
</feature>
<sequence length="57" mass="6422">MNYSKKSAVKNLATLFFIFMKKTQHDADALCWVLVIHTALTAWLNLCQPPLTKVSGL</sequence>
<name>A0A0R2BIJ8_9LACO</name>
<dbReference type="EMBL" id="AYYN01000018">
    <property type="protein sequence ID" value="KRM77444.1"/>
    <property type="molecule type" value="Genomic_DNA"/>
</dbReference>
<keyword evidence="1" id="KW-0812">Transmembrane</keyword>
<evidence type="ECO:0000313" key="3">
    <source>
        <dbReference type="Proteomes" id="UP000051612"/>
    </source>
</evidence>
<evidence type="ECO:0000313" key="2">
    <source>
        <dbReference type="EMBL" id="KRM77444.1"/>
    </source>
</evidence>
<dbReference type="Proteomes" id="UP000051612">
    <property type="component" value="Unassembled WGS sequence"/>
</dbReference>
<keyword evidence="1" id="KW-1133">Transmembrane helix</keyword>
<dbReference type="PATRIC" id="fig|1423772.3.peg.720"/>
<evidence type="ECO:0000256" key="1">
    <source>
        <dbReference type="SAM" id="Phobius"/>
    </source>
</evidence>